<keyword evidence="2" id="KW-0732">Signal</keyword>
<reference evidence="3 4" key="1">
    <citation type="submission" date="2016-11" db="EMBL/GenBank/DDBJ databases">
        <title>Complete genome sequence of Streptomyces niveus SCSIO 3406.</title>
        <authorList>
            <person name="Zhu Q."/>
            <person name="Cheng W."/>
            <person name="Song Y."/>
            <person name="Li Q."/>
            <person name="Ju J."/>
        </authorList>
    </citation>
    <scope>NUCLEOTIDE SEQUENCE [LARGE SCALE GENOMIC DNA]</scope>
    <source>
        <strain evidence="3 4">SCSIO 3406</strain>
    </source>
</reference>
<dbReference type="EMBL" id="CP018047">
    <property type="protein sequence ID" value="AQU67267.1"/>
    <property type="molecule type" value="Genomic_DNA"/>
</dbReference>
<dbReference type="Proteomes" id="UP000189677">
    <property type="component" value="Chromosome"/>
</dbReference>
<dbReference type="OrthoDB" id="9780943at2"/>
<dbReference type="Pfam" id="PF03401">
    <property type="entry name" value="TctC"/>
    <property type="match status" value="1"/>
</dbReference>
<evidence type="ECO:0000313" key="3">
    <source>
        <dbReference type="EMBL" id="AQU67267.1"/>
    </source>
</evidence>
<dbReference type="PANTHER" id="PTHR42928:SF3">
    <property type="entry name" value="UPF0065 PROTEIN YFLP"/>
    <property type="match status" value="1"/>
</dbReference>
<feature type="chain" id="PRO_5038945340" evidence="2">
    <location>
        <begin position="22"/>
        <end position="333"/>
    </location>
</feature>
<name>A0A1U9QSV1_STRNV</name>
<dbReference type="Gene3D" id="3.40.190.150">
    <property type="entry name" value="Bordetella uptake gene, domain 1"/>
    <property type="match status" value="1"/>
</dbReference>
<proteinExistence type="inferred from homology"/>
<dbReference type="SUPFAM" id="SSF53850">
    <property type="entry name" value="Periplasmic binding protein-like II"/>
    <property type="match status" value="1"/>
</dbReference>
<dbReference type="InterPro" id="IPR005064">
    <property type="entry name" value="BUG"/>
</dbReference>
<feature type="signal peptide" evidence="2">
    <location>
        <begin position="1"/>
        <end position="21"/>
    </location>
</feature>
<gene>
    <name evidence="3" type="ORF">BBN63_14450</name>
</gene>
<dbReference type="AlphaFoldDB" id="A0A1U9QSV1"/>
<evidence type="ECO:0000256" key="2">
    <source>
        <dbReference type="SAM" id="SignalP"/>
    </source>
</evidence>
<keyword evidence="4" id="KW-1185">Reference proteome</keyword>
<dbReference type="PIRSF" id="PIRSF017082">
    <property type="entry name" value="YflP"/>
    <property type="match status" value="1"/>
</dbReference>
<dbReference type="CDD" id="cd07012">
    <property type="entry name" value="PBP2_Bug_TTT"/>
    <property type="match status" value="1"/>
</dbReference>
<dbReference type="PROSITE" id="PS51257">
    <property type="entry name" value="PROKAR_LIPOPROTEIN"/>
    <property type="match status" value="1"/>
</dbReference>
<evidence type="ECO:0000313" key="4">
    <source>
        <dbReference type="Proteomes" id="UP000189677"/>
    </source>
</evidence>
<dbReference type="InterPro" id="IPR042100">
    <property type="entry name" value="Bug_dom1"/>
</dbReference>
<dbReference type="Gene3D" id="3.40.190.10">
    <property type="entry name" value="Periplasmic binding protein-like II"/>
    <property type="match status" value="1"/>
</dbReference>
<sequence length="333" mass="34421">MRTRRAVVVSALTAMSMLVVGACGATAEKKGTSKSDGPVTGLRIMVPNTPGGGYDTTARTAAKVMEDAKIASGIQVFNLPGAGGTVGLQRTVNEKGNGKLAMQMGLGVVGAAYTSKSKATLSQTTPLAKMVEEAGAVVVPKDSPYKTIGDLVTAWKSDPKNVAVGGGSSLGGPDHLLPMQLAKAVGIEPKKVNYIGYDGGGELLPAILGNKIAFGVSGFGEFLDQIEAGQVRVLAVTSEKPIEALKDAPTLKSAGIDMVFTNWRGIVAPPGISDADTKVWVDSLTAMHGSKEWEAELTKHGWTDAFMTGDAFATFLTDQDKAVADILAELGLA</sequence>
<protein>
    <submittedName>
        <fullName evidence="3">C4-dicarboxylate ABC transporter substrate-binding protein</fullName>
    </submittedName>
</protein>
<organism evidence="3 4">
    <name type="scientific">Streptomyces niveus</name>
    <name type="common">Streptomyces spheroides</name>
    <dbReference type="NCBI Taxonomy" id="193462"/>
    <lineage>
        <taxon>Bacteria</taxon>
        <taxon>Bacillati</taxon>
        <taxon>Actinomycetota</taxon>
        <taxon>Actinomycetes</taxon>
        <taxon>Kitasatosporales</taxon>
        <taxon>Streptomycetaceae</taxon>
        <taxon>Streptomyces</taxon>
    </lineage>
</organism>
<dbReference type="PANTHER" id="PTHR42928">
    <property type="entry name" value="TRICARBOXYLATE-BINDING PROTEIN"/>
    <property type="match status" value="1"/>
</dbReference>
<dbReference type="RefSeq" id="WP_078075820.1">
    <property type="nucleotide sequence ID" value="NZ_CP018047.1"/>
</dbReference>
<evidence type="ECO:0000256" key="1">
    <source>
        <dbReference type="ARBA" id="ARBA00006987"/>
    </source>
</evidence>
<comment type="similarity">
    <text evidence="1">Belongs to the UPF0065 (bug) family.</text>
</comment>
<dbReference type="KEGG" id="snw:BBN63_14450"/>
<accession>A0A1U9QSV1</accession>